<dbReference type="InterPro" id="IPR003425">
    <property type="entry name" value="CCB3/YggT"/>
</dbReference>
<dbReference type="Pfam" id="PF02325">
    <property type="entry name" value="CCB3_YggT"/>
    <property type="match status" value="2"/>
</dbReference>
<gene>
    <name evidence="2" type="ORF">GZ085_12640</name>
</gene>
<feature type="transmembrane region" description="Helical" evidence="1">
    <location>
        <begin position="97"/>
        <end position="118"/>
    </location>
</feature>
<dbReference type="EMBL" id="JAAFGW010000226">
    <property type="protein sequence ID" value="NDP49208.1"/>
    <property type="molecule type" value="Genomic_DNA"/>
</dbReference>
<feature type="transmembrane region" description="Helical" evidence="1">
    <location>
        <begin position="61"/>
        <end position="85"/>
    </location>
</feature>
<protein>
    <submittedName>
        <fullName evidence="2">YggT family protein</fullName>
    </submittedName>
</protein>
<dbReference type="GO" id="GO:0016020">
    <property type="term" value="C:membrane"/>
    <property type="evidence" value="ECO:0007669"/>
    <property type="project" value="InterPro"/>
</dbReference>
<feature type="transmembrane region" description="Helical" evidence="1">
    <location>
        <begin position="6"/>
        <end position="26"/>
    </location>
</feature>
<name>A0A7C9TDL4_9PROT</name>
<dbReference type="Proteomes" id="UP000483432">
    <property type="component" value="Unassembled WGS sequence"/>
</dbReference>
<evidence type="ECO:0000256" key="1">
    <source>
        <dbReference type="SAM" id="Phobius"/>
    </source>
</evidence>
<organism evidence="2 3">
    <name type="scientific">Sulfuriferula multivorans</name>
    <dbReference type="NCBI Taxonomy" id="1559896"/>
    <lineage>
        <taxon>Bacteria</taxon>
        <taxon>Pseudomonadati</taxon>
        <taxon>Pseudomonadota</taxon>
        <taxon>Betaproteobacteria</taxon>
        <taxon>Nitrosomonadales</taxon>
        <taxon>Sulfuricellaceae</taxon>
        <taxon>Sulfuriferula</taxon>
    </lineage>
</organism>
<dbReference type="AlphaFoldDB" id="A0A7C9TDL4"/>
<proteinExistence type="predicted"/>
<feature type="transmembrane region" description="Helical" evidence="1">
    <location>
        <begin position="125"/>
        <end position="143"/>
    </location>
</feature>
<keyword evidence="1" id="KW-1133">Transmembrane helix</keyword>
<evidence type="ECO:0000313" key="3">
    <source>
        <dbReference type="Proteomes" id="UP000483432"/>
    </source>
</evidence>
<keyword evidence="1" id="KW-0812">Transmembrane</keyword>
<accession>A0A7C9TDL4</accession>
<reference evidence="2 3" key="1">
    <citation type="submission" date="2019-09" db="EMBL/GenBank/DDBJ databases">
        <title>H2 Metabolism Revealed by Metagenomic Analysis in Subglacial Sediment of East Antarctica.</title>
        <authorList>
            <person name="Yang Z."/>
            <person name="Zhang Y."/>
            <person name="Lv Y."/>
            <person name="Yan W."/>
            <person name="Xiao X."/>
            <person name="Sun B."/>
            <person name="Ma H."/>
        </authorList>
    </citation>
    <scope>NUCLEOTIDE SEQUENCE [LARGE SCALE GENOMIC DNA]</scope>
    <source>
        <strain evidence="2">Bin2_2</strain>
    </source>
</reference>
<keyword evidence="1" id="KW-0472">Membrane</keyword>
<feature type="transmembrane region" description="Helical" evidence="1">
    <location>
        <begin position="163"/>
        <end position="182"/>
    </location>
</feature>
<sequence>MISGALAFLLQTLGNLFVIAVLLRFMMQLFRVPFRNPFAEFIVAITDFAVKPLRRLVPGLFGLDWACVLLALLVEIAVVVAIYWLNGYPFALAGSSVWGVMLGLGGVRLLSLTVYLIIGLTLVRAVLSWVNANTPLVPVVYALSEPFLQPLRRFIPMISNVDLTPLVLFILCQLVLMVPIMAMERALLAAL</sequence>
<evidence type="ECO:0000313" key="2">
    <source>
        <dbReference type="EMBL" id="NDP49208.1"/>
    </source>
</evidence>
<comment type="caution">
    <text evidence="2">The sequence shown here is derived from an EMBL/GenBank/DDBJ whole genome shotgun (WGS) entry which is preliminary data.</text>
</comment>